<evidence type="ECO:0000256" key="7">
    <source>
        <dbReference type="ARBA" id="ARBA00022962"/>
    </source>
</evidence>
<organism evidence="16 17">
    <name type="scientific">Legionella pneumophila</name>
    <dbReference type="NCBI Taxonomy" id="446"/>
    <lineage>
        <taxon>Bacteria</taxon>
        <taxon>Pseudomonadati</taxon>
        <taxon>Pseudomonadota</taxon>
        <taxon>Gammaproteobacteria</taxon>
        <taxon>Legionellales</taxon>
        <taxon>Legionellaceae</taxon>
        <taxon>Legionella</taxon>
    </lineage>
</organism>
<evidence type="ECO:0000313" key="17">
    <source>
        <dbReference type="Proteomes" id="UP000254631"/>
    </source>
</evidence>
<dbReference type="RefSeq" id="WP_011946304.1">
    <property type="nucleotide sequence ID" value="NZ_BAZA01000046.1"/>
</dbReference>
<evidence type="ECO:0000256" key="10">
    <source>
        <dbReference type="ARBA" id="ARBA00047838"/>
    </source>
</evidence>
<dbReference type="InterPro" id="IPR010139">
    <property type="entry name" value="Imidazole-glycPsynth_HisH"/>
</dbReference>
<comment type="subcellular location">
    <subcellularLocation>
        <location evidence="1 12">Cytoplasm</location>
    </subcellularLocation>
</comment>
<evidence type="ECO:0000256" key="1">
    <source>
        <dbReference type="ARBA" id="ARBA00004496"/>
    </source>
</evidence>
<dbReference type="EMBL" id="JAPXIC010000040">
    <property type="protein sequence ID" value="MCZ4718857.1"/>
    <property type="molecule type" value="Genomic_DNA"/>
</dbReference>
<dbReference type="Proteomes" id="UP000254631">
    <property type="component" value="Unassembled WGS sequence"/>
</dbReference>
<proteinExistence type="inferred from homology"/>
<feature type="domain" description="Glutamine amidotransferase" evidence="14">
    <location>
        <begin position="4"/>
        <end position="192"/>
    </location>
</feature>
<sequence>MIAVIDVSGNNLTSLTNALIRLGGHFALTHDAEEIQKASHVILPGVGTARSGMKALQQNGLIDVLRTLTQPLLGICLGMQLLLEYSEEDDIPCLGLIPGVAELLKAERNHPVPHMGWNNLHWQKTSSLQQGLNNSDYVYFVHSYALKADDYALARCQYHEEFTAVVKKGNFYGMQFHPEKSADVGMVLLNNFLSLESTC</sequence>
<dbReference type="OMA" id="HEDKVPH"/>
<evidence type="ECO:0000256" key="9">
    <source>
        <dbReference type="ARBA" id="ARBA00023239"/>
    </source>
</evidence>
<dbReference type="PANTHER" id="PTHR42701">
    <property type="entry name" value="IMIDAZOLE GLYCEROL PHOSPHATE SYNTHASE SUBUNIT HISH"/>
    <property type="match status" value="1"/>
</dbReference>
<protein>
    <recommendedName>
        <fullName evidence="12">Imidazole glycerol phosphate synthase subunit HisH</fullName>
        <ecNumber evidence="12">4.3.2.10</ecNumber>
    </recommendedName>
    <alternativeName>
        <fullName evidence="12">IGP synthase glutaminase subunit</fullName>
        <ecNumber evidence="12">3.5.1.2</ecNumber>
    </alternativeName>
    <alternativeName>
        <fullName evidence="12">IGP synthase subunit HisH</fullName>
    </alternativeName>
    <alternativeName>
        <fullName evidence="12">ImGP synthase subunit HisH</fullName>
        <shortName evidence="12">IGPS subunit HisH</shortName>
    </alternativeName>
</protein>
<evidence type="ECO:0000256" key="13">
    <source>
        <dbReference type="PIRSR" id="PIRSR000495-1"/>
    </source>
</evidence>
<dbReference type="Gene3D" id="3.40.50.880">
    <property type="match status" value="1"/>
</dbReference>
<dbReference type="Proteomes" id="UP001071279">
    <property type="component" value="Unassembled WGS sequence"/>
</dbReference>
<evidence type="ECO:0000256" key="6">
    <source>
        <dbReference type="ARBA" id="ARBA00022801"/>
    </source>
</evidence>
<dbReference type="GO" id="GO:0005737">
    <property type="term" value="C:cytoplasm"/>
    <property type="evidence" value="ECO:0007669"/>
    <property type="project" value="UniProtKB-SubCell"/>
</dbReference>
<dbReference type="Pfam" id="PF00117">
    <property type="entry name" value="GATase"/>
    <property type="match status" value="1"/>
</dbReference>
<accession>A0A128HZV0</accession>
<dbReference type="EMBL" id="UGOL01000001">
    <property type="protein sequence ID" value="STX79378.1"/>
    <property type="molecule type" value="Genomic_DNA"/>
</dbReference>
<dbReference type="PIRSF" id="PIRSF000495">
    <property type="entry name" value="Amidotransf_hisH"/>
    <property type="match status" value="1"/>
</dbReference>
<dbReference type="PROSITE" id="PS51273">
    <property type="entry name" value="GATASE_TYPE_1"/>
    <property type="match status" value="1"/>
</dbReference>
<dbReference type="GO" id="GO:0016829">
    <property type="term" value="F:lyase activity"/>
    <property type="evidence" value="ECO:0007669"/>
    <property type="project" value="UniProtKB-KW"/>
</dbReference>
<dbReference type="GO" id="GO:0000105">
    <property type="term" value="P:L-histidine biosynthetic process"/>
    <property type="evidence" value="ECO:0007669"/>
    <property type="project" value="UniProtKB-UniRule"/>
</dbReference>
<dbReference type="InterPro" id="IPR017926">
    <property type="entry name" value="GATASE"/>
</dbReference>
<keyword evidence="4 12" id="KW-0963">Cytoplasm</keyword>
<evidence type="ECO:0000256" key="3">
    <source>
        <dbReference type="ARBA" id="ARBA00011152"/>
    </source>
</evidence>
<feature type="active site" evidence="12 13">
    <location>
        <position position="177"/>
    </location>
</feature>
<dbReference type="GO" id="GO:0000107">
    <property type="term" value="F:imidazoleglycerol-phosphate synthase activity"/>
    <property type="evidence" value="ECO:0007669"/>
    <property type="project" value="UniProtKB-UniRule"/>
</dbReference>
<dbReference type="AlphaFoldDB" id="A0A128HZV0"/>
<dbReference type="InterPro" id="IPR029062">
    <property type="entry name" value="Class_I_gatase-like"/>
</dbReference>
<dbReference type="CDD" id="cd01748">
    <property type="entry name" value="GATase1_IGP_Synthase"/>
    <property type="match status" value="1"/>
</dbReference>
<dbReference type="UniPathway" id="UPA00031">
    <property type="reaction ID" value="UER00010"/>
</dbReference>
<comment type="function">
    <text evidence="12">IGPS catalyzes the conversion of PRFAR and glutamine to IGP, AICAR and glutamate. The HisH subunit catalyzes the hydrolysis of glutamine to glutamate and ammonia as part of the synthesis of IGP and AICAR. The resulting ammonia molecule is channeled to the active site of HisF.</text>
</comment>
<dbReference type="SUPFAM" id="SSF52317">
    <property type="entry name" value="Class I glutamine amidotransferase-like"/>
    <property type="match status" value="1"/>
</dbReference>
<keyword evidence="16" id="KW-0328">Glycosyltransferase</keyword>
<reference evidence="16 17" key="1">
    <citation type="submission" date="2018-06" db="EMBL/GenBank/DDBJ databases">
        <authorList>
            <consortium name="Pathogen Informatics"/>
            <person name="Doyle S."/>
        </authorList>
    </citation>
    <scope>NUCLEOTIDE SEQUENCE [LARGE SCALE GENOMIC DNA]</scope>
    <source>
        <strain evidence="16 17">NCTC12000</strain>
    </source>
</reference>
<comment type="catalytic activity">
    <reaction evidence="11 12">
        <text>L-glutamine + H2O = L-glutamate + NH4(+)</text>
        <dbReference type="Rhea" id="RHEA:15889"/>
        <dbReference type="ChEBI" id="CHEBI:15377"/>
        <dbReference type="ChEBI" id="CHEBI:28938"/>
        <dbReference type="ChEBI" id="CHEBI:29985"/>
        <dbReference type="ChEBI" id="CHEBI:58359"/>
        <dbReference type="EC" id="3.5.1.2"/>
    </reaction>
</comment>
<keyword evidence="9 12" id="KW-0456">Lyase</keyword>
<name>A0A128HZV0_LEGPN</name>
<keyword evidence="16" id="KW-0808">Transferase</keyword>
<evidence type="ECO:0000259" key="14">
    <source>
        <dbReference type="Pfam" id="PF00117"/>
    </source>
</evidence>
<dbReference type="EC" id="4.3.2.10" evidence="12"/>
<evidence type="ECO:0000256" key="5">
    <source>
        <dbReference type="ARBA" id="ARBA00022605"/>
    </source>
</evidence>
<dbReference type="GO" id="GO:0004359">
    <property type="term" value="F:glutaminase activity"/>
    <property type="evidence" value="ECO:0007669"/>
    <property type="project" value="UniProtKB-EC"/>
</dbReference>
<feature type="active site" evidence="12 13">
    <location>
        <position position="179"/>
    </location>
</feature>
<keyword evidence="5 12" id="KW-0028">Amino-acid biosynthesis</keyword>
<gene>
    <name evidence="16" type="primary">hisH_2</name>
    <name evidence="12 15" type="synonym">hisH</name>
    <name evidence="16" type="ORF">NCTC12000_01368</name>
    <name evidence="15" type="ORF">O6C86_06465</name>
</gene>
<dbReference type="EC" id="3.5.1.2" evidence="12"/>
<evidence type="ECO:0000313" key="15">
    <source>
        <dbReference type="EMBL" id="MCZ4718857.1"/>
    </source>
</evidence>
<evidence type="ECO:0000313" key="16">
    <source>
        <dbReference type="EMBL" id="STX79378.1"/>
    </source>
</evidence>
<comment type="catalytic activity">
    <reaction evidence="10 12">
        <text>5-[(5-phospho-1-deoxy-D-ribulos-1-ylimino)methylamino]-1-(5-phospho-beta-D-ribosyl)imidazole-4-carboxamide + L-glutamine = D-erythro-1-(imidazol-4-yl)glycerol 3-phosphate + 5-amino-1-(5-phospho-beta-D-ribosyl)imidazole-4-carboxamide + L-glutamate + H(+)</text>
        <dbReference type="Rhea" id="RHEA:24793"/>
        <dbReference type="ChEBI" id="CHEBI:15378"/>
        <dbReference type="ChEBI" id="CHEBI:29985"/>
        <dbReference type="ChEBI" id="CHEBI:58278"/>
        <dbReference type="ChEBI" id="CHEBI:58359"/>
        <dbReference type="ChEBI" id="CHEBI:58475"/>
        <dbReference type="ChEBI" id="CHEBI:58525"/>
        <dbReference type="EC" id="4.3.2.10"/>
    </reaction>
</comment>
<comment type="subunit">
    <text evidence="3 12">Heterodimer of HisH and HisF.</text>
</comment>
<dbReference type="PRINTS" id="PR00097">
    <property type="entry name" value="ANTSNTHASEII"/>
</dbReference>
<dbReference type="PANTHER" id="PTHR42701:SF1">
    <property type="entry name" value="IMIDAZOLE GLYCEROL PHOSPHATE SYNTHASE SUBUNIT HISH"/>
    <property type="match status" value="1"/>
</dbReference>
<evidence type="ECO:0000256" key="11">
    <source>
        <dbReference type="ARBA" id="ARBA00049534"/>
    </source>
</evidence>
<dbReference type="FunFam" id="3.40.50.880:FF:000009">
    <property type="entry name" value="Imidazole glycerol phosphate synthase subunit HisH"/>
    <property type="match status" value="1"/>
</dbReference>
<keyword evidence="6 12" id="KW-0378">Hydrolase</keyword>
<keyword evidence="7 12" id="KW-0315">Glutamine amidotransferase</keyword>
<feature type="active site" description="Nucleophile" evidence="12 13">
    <location>
        <position position="76"/>
    </location>
</feature>
<dbReference type="HAMAP" id="MF_00278">
    <property type="entry name" value="HisH"/>
    <property type="match status" value="1"/>
</dbReference>
<evidence type="ECO:0000256" key="8">
    <source>
        <dbReference type="ARBA" id="ARBA00023102"/>
    </source>
</evidence>
<reference evidence="15" key="2">
    <citation type="submission" date="2022-12" db="EMBL/GenBank/DDBJ databases">
        <title>Comparative genomics of Legionella pneumophila isolates from the West Bank and Germany support molecular epidemiology of Legionnaires disease.</title>
        <authorList>
            <person name="Zayed A.R."/>
            <person name="Bitar D.M."/>
            <person name="Steinert M."/>
            <person name="Lueck C."/>
            <person name="Brettar I."/>
            <person name="Hoefle M.G."/>
            <person name="Bunk B."/>
        </authorList>
    </citation>
    <scope>NUCLEOTIDE SEQUENCE</scope>
    <source>
        <strain evidence="15">H23</strain>
    </source>
</reference>
<dbReference type="NCBIfam" id="TIGR01855">
    <property type="entry name" value="IMP_synth_hisH"/>
    <property type="match status" value="1"/>
</dbReference>
<keyword evidence="8 12" id="KW-0368">Histidine biosynthesis</keyword>
<evidence type="ECO:0000256" key="4">
    <source>
        <dbReference type="ARBA" id="ARBA00022490"/>
    </source>
</evidence>
<comment type="pathway">
    <text evidence="2 12">Amino-acid biosynthesis; L-histidine biosynthesis; L-histidine from 5-phospho-alpha-D-ribose 1-diphosphate: step 5/9.</text>
</comment>
<evidence type="ECO:0000256" key="12">
    <source>
        <dbReference type="HAMAP-Rule" id="MF_00278"/>
    </source>
</evidence>
<evidence type="ECO:0000256" key="2">
    <source>
        <dbReference type="ARBA" id="ARBA00005091"/>
    </source>
</evidence>